<protein>
    <submittedName>
        <fullName evidence="2">Uncharacterized protein</fullName>
    </submittedName>
</protein>
<reference evidence="2 3" key="1">
    <citation type="submission" date="2014-09" db="EMBL/GenBank/DDBJ databases">
        <title>Vibrio maritimus JCM 19235. (C45) whole genome shotgun sequence.</title>
        <authorList>
            <person name="Sawabe T."/>
            <person name="Meirelles P."/>
            <person name="Nakanishi M."/>
            <person name="Sayaka M."/>
            <person name="Hattori M."/>
            <person name="Ohkuma M."/>
        </authorList>
    </citation>
    <scope>NUCLEOTIDE SEQUENCE [LARGE SCALE GENOMIC DNA]</scope>
    <source>
        <strain evidence="3">JCM19235</strain>
    </source>
</reference>
<dbReference type="AlphaFoldDB" id="A0A090S762"/>
<sequence length="45" mass="4890">MVTADGDPNGVVMFGDKNKSSCHEDLIGNRIDESPKTGRLTKLSR</sequence>
<organism evidence="2 3">
    <name type="scientific">Vibrio maritimus</name>
    <dbReference type="NCBI Taxonomy" id="990268"/>
    <lineage>
        <taxon>Bacteria</taxon>
        <taxon>Pseudomonadati</taxon>
        <taxon>Pseudomonadota</taxon>
        <taxon>Gammaproteobacteria</taxon>
        <taxon>Vibrionales</taxon>
        <taxon>Vibrionaceae</taxon>
        <taxon>Vibrio</taxon>
    </lineage>
</organism>
<comment type="caution">
    <text evidence="2">The sequence shown here is derived from an EMBL/GenBank/DDBJ whole genome shotgun (WGS) entry which is preliminary data.</text>
</comment>
<evidence type="ECO:0000256" key="1">
    <source>
        <dbReference type="SAM" id="MobiDB-lite"/>
    </source>
</evidence>
<dbReference type="EMBL" id="BBMR01000012">
    <property type="protein sequence ID" value="GAL22359.1"/>
    <property type="molecule type" value="Genomic_DNA"/>
</dbReference>
<feature type="region of interest" description="Disordered" evidence="1">
    <location>
        <begin position="26"/>
        <end position="45"/>
    </location>
</feature>
<dbReference type="Proteomes" id="UP000029228">
    <property type="component" value="Unassembled WGS sequence"/>
</dbReference>
<reference evidence="2 3" key="2">
    <citation type="submission" date="2014-09" db="EMBL/GenBank/DDBJ databases">
        <authorList>
            <consortium name="NBRP consortium"/>
            <person name="Sawabe T."/>
            <person name="Meirelles P."/>
            <person name="Nakanishi M."/>
            <person name="Sayaka M."/>
            <person name="Hattori M."/>
            <person name="Ohkuma M."/>
        </authorList>
    </citation>
    <scope>NUCLEOTIDE SEQUENCE [LARGE SCALE GENOMIC DNA]</scope>
    <source>
        <strain evidence="3">JCM19235</strain>
    </source>
</reference>
<evidence type="ECO:0000313" key="2">
    <source>
        <dbReference type="EMBL" id="GAL22359.1"/>
    </source>
</evidence>
<evidence type="ECO:0000313" key="3">
    <source>
        <dbReference type="Proteomes" id="UP000029228"/>
    </source>
</evidence>
<name>A0A090S762_9VIBR</name>
<keyword evidence="3" id="KW-1185">Reference proteome</keyword>
<proteinExistence type="predicted"/>
<accession>A0A090S762</accession>
<feature type="compositionally biased region" description="Basic and acidic residues" evidence="1">
    <location>
        <begin position="26"/>
        <end position="36"/>
    </location>
</feature>
<gene>
    <name evidence="2" type="ORF">JCM19235_3054</name>
</gene>